<feature type="compositionally biased region" description="Basic and acidic residues" evidence="1">
    <location>
        <begin position="156"/>
        <end position="174"/>
    </location>
</feature>
<dbReference type="Proteomes" id="UP001215280">
    <property type="component" value="Unassembled WGS sequence"/>
</dbReference>
<evidence type="ECO:0000256" key="1">
    <source>
        <dbReference type="SAM" id="MobiDB-lite"/>
    </source>
</evidence>
<comment type="caution">
    <text evidence="3">The sequence shown here is derived from an EMBL/GenBank/DDBJ whole genome shotgun (WGS) entry which is preliminary data.</text>
</comment>
<feature type="region of interest" description="Disordered" evidence="1">
    <location>
        <begin position="119"/>
        <end position="238"/>
    </location>
</feature>
<sequence>MSNSSGGRKRRNGFRWIPNFAFTIMLFDGIACFSPSVPGFLRSAWVKHGGSLTHSKEDFYRASVFFCEGPHDPWLKELLSRSLIVRHARWISKSVSEEFAVPVSKYLLDDQFDPTKIEPVHAPRMPLGPTNALNLTDSPLPRDEPRNPTKLNALKRSLDSEYHDASLTEIDPRPLKRARIQSASSPQPPLASPDPQRSPRASSISISTASTEVYPSPASSSPLKTPNPPPSNPHAAEPVVPLPRIDFITLKSARALSFPRPRSTRLAGRCVNDNRYDDAPQLEYALLCFDPMSDLVSRTDRLPRTSVAELLRHPRADACAFVVSETYRQKAFSSI</sequence>
<name>A0AAD7IMR7_9AGAR</name>
<feature type="compositionally biased region" description="Low complexity" evidence="1">
    <location>
        <begin position="193"/>
        <end position="211"/>
    </location>
</feature>
<evidence type="ECO:0000313" key="4">
    <source>
        <dbReference type="Proteomes" id="UP001215280"/>
    </source>
</evidence>
<keyword evidence="4" id="KW-1185">Reference proteome</keyword>
<reference evidence="3" key="1">
    <citation type="submission" date="2023-03" db="EMBL/GenBank/DDBJ databases">
        <title>Massive genome expansion in bonnet fungi (Mycena s.s.) driven by repeated elements and novel gene families across ecological guilds.</title>
        <authorList>
            <consortium name="Lawrence Berkeley National Laboratory"/>
            <person name="Harder C.B."/>
            <person name="Miyauchi S."/>
            <person name="Viragh M."/>
            <person name="Kuo A."/>
            <person name="Thoen E."/>
            <person name="Andreopoulos B."/>
            <person name="Lu D."/>
            <person name="Skrede I."/>
            <person name="Drula E."/>
            <person name="Henrissat B."/>
            <person name="Morin E."/>
            <person name="Kohler A."/>
            <person name="Barry K."/>
            <person name="LaButti K."/>
            <person name="Morin E."/>
            <person name="Salamov A."/>
            <person name="Lipzen A."/>
            <person name="Mereny Z."/>
            <person name="Hegedus B."/>
            <person name="Baldrian P."/>
            <person name="Stursova M."/>
            <person name="Weitz H."/>
            <person name="Taylor A."/>
            <person name="Grigoriev I.V."/>
            <person name="Nagy L.G."/>
            <person name="Martin F."/>
            <person name="Kauserud H."/>
        </authorList>
    </citation>
    <scope>NUCLEOTIDE SEQUENCE</scope>
    <source>
        <strain evidence="3">CBHHK188m</strain>
    </source>
</reference>
<keyword evidence="2" id="KW-1133">Transmembrane helix</keyword>
<evidence type="ECO:0000313" key="3">
    <source>
        <dbReference type="EMBL" id="KAJ7746785.1"/>
    </source>
</evidence>
<organism evidence="3 4">
    <name type="scientific">Mycena maculata</name>
    <dbReference type="NCBI Taxonomy" id="230809"/>
    <lineage>
        <taxon>Eukaryota</taxon>
        <taxon>Fungi</taxon>
        <taxon>Dikarya</taxon>
        <taxon>Basidiomycota</taxon>
        <taxon>Agaricomycotina</taxon>
        <taxon>Agaricomycetes</taxon>
        <taxon>Agaricomycetidae</taxon>
        <taxon>Agaricales</taxon>
        <taxon>Marasmiineae</taxon>
        <taxon>Mycenaceae</taxon>
        <taxon>Mycena</taxon>
    </lineage>
</organism>
<evidence type="ECO:0008006" key="5">
    <source>
        <dbReference type="Google" id="ProtNLM"/>
    </source>
</evidence>
<feature type="transmembrane region" description="Helical" evidence="2">
    <location>
        <begin position="20"/>
        <end position="41"/>
    </location>
</feature>
<proteinExistence type="predicted"/>
<keyword evidence="2" id="KW-0472">Membrane</keyword>
<dbReference type="AlphaFoldDB" id="A0AAD7IMR7"/>
<protein>
    <recommendedName>
        <fullName evidence="5">BRCT domain-containing protein</fullName>
    </recommendedName>
</protein>
<gene>
    <name evidence="3" type="ORF">DFH07DRAFT_589022</name>
</gene>
<evidence type="ECO:0000256" key="2">
    <source>
        <dbReference type="SAM" id="Phobius"/>
    </source>
</evidence>
<accession>A0AAD7IMR7</accession>
<keyword evidence="2" id="KW-0812">Transmembrane</keyword>
<dbReference type="EMBL" id="JARJLG010000097">
    <property type="protein sequence ID" value="KAJ7746785.1"/>
    <property type="molecule type" value="Genomic_DNA"/>
</dbReference>